<evidence type="ECO:0000313" key="2">
    <source>
        <dbReference type="Proteomes" id="UP001359559"/>
    </source>
</evidence>
<evidence type="ECO:0000313" key="1">
    <source>
        <dbReference type="EMBL" id="KAK7294371.1"/>
    </source>
</evidence>
<accession>A0AAN9J9Y1</accession>
<sequence>MLGAALDNAAVRMYEWDPHSYKYNSVKICLPGSSVPNMFTYRTFSRLLTTIAEMEINPPLEGCQSTKKTFSSIPLLQQPRSMKISSSVERLPAASSISKSLSFKNCSKFQCLPETSILLTVASTSKLFAA</sequence>
<name>A0AAN9J9Y1_CLITE</name>
<keyword evidence="2" id="KW-1185">Reference proteome</keyword>
<reference evidence="1 2" key="1">
    <citation type="submission" date="2024-01" db="EMBL/GenBank/DDBJ databases">
        <title>The genomes of 5 underutilized Papilionoideae crops provide insights into root nodulation and disease resistance.</title>
        <authorList>
            <person name="Yuan L."/>
        </authorList>
    </citation>
    <scope>NUCLEOTIDE SEQUENCE [LARGE SCALE GENOMIC DNA]</scope>
    <source>
        <strain evidence="1">LY-2023</strain>
        <tissue evidence="1">Leaf</tissue>
    </source>
</reference>
<gene>
    <name evidence="1" type="ORF">RJT34_17260</name>
</gene>
<dbReference type="EMBL" id="JAYKXN010000004">
    <property type="protein sequence ID" value="KAK7294371.1"/>
    <property type="molecule type" value="Genomic_DNA"/>
</dbReference>
<organism evidence="1 2">
    <name type="scientific">Clitoria ternatea</name>
    <name type="common">Butterfly pea</name>
    <dbReference type="NCBI Taxonomy" id="43366"/>
    <lineage>
        <taxon>Eukaryota</taxon>
        <taxon>Viridiplantae</taxon>
        <taxon>Streptophyta</taxon>
        <taxon>Embryophyta</taxon>
        <taxon>Tracheophyta</taxon>
        <taxon>Spermatophyta</taxon>
        <taxon>Magnoliopsida</taxon>
        <taxon>eudicotyledons</taxon>
        <taxon>Gunneridae</taxon>
        <taxon>Pentapetalae</taxon>
        <taxon>rosids</taxon>
        <taxon>fabids</taxon>
        <taxon>Fabales</taxon>
        <taxon>Fabaceae</taxon>
        <taxon>Papilionoideae</taxon>
        <taxon>50 kb inversion clade</taxon>
        <taxon>NPAAA clade</taxon>
        <taxon>indigoferoid/millettioid clade</taxon>
        <taxon>Phaseoleae</taxon>
        <taxon>Clitoria</taxon>
    </lineage>
</organism>
<protein>
    <submittedName>
        <fullName evidence="1">Uncharacterized protein</fullName>
    </submittedName>
</protein>
<dbReference type="AlphaFoldDB" id="A0AAN9J9Y1"/>
<proteinExistence type="predicted"/>
<comment type="caution">
    <text evidence="1">The sequence shown here is derived from an EMBL/GenBank/DDBJ whole genome shotgun (WGS) entry which is preliminary data.</text>
</comment>
<dbReference type="Proteomes" id="UP001359559">
    <property type="component" value="Unassembled WGS sequence"/>
</dbReference>